<evidence type="ECO:0000313" key="7">
    <source>
        <dbReference type="Proteomes" id="UP000028995"/>
    </source>
</evidence>
<protein>
    <submittedName>
        <fullName evidence="6">Glycosyl transferase family protein</fullName>
    </submittedName>
</protein>
<dbReference type="SUPFAM" id="SSF53448">
    <property type="entry name" value="Nucleotide-diphospho-sugar transferases"/>
    <property type="match status" value="1"/>
</dbReference>
<dbReference type="GO" id="GO:0016757">
    <property type="term" value="F:glycosyltransferase activity"/>
    <property type="evidence" value="ECO:0007669"/>
    <property type="project" value="UniProtKB-KW"/>
</dbReference>
<dbReference type="PANTHER" id="PTHR43179">
    <property type="entry name" value="RHAMNOSYLTRANSFERASE WBBL"/>
    <property type="match status" value="1"/>
</dbReference>
<keyword evidence="3" id="KW-0328">Glycosyltransferase</keyword>
<evidence type="ECO:0000313" key="6">
    <source>
        <dbReference type="EMBL" id="KFI56977.1"/>
    </source>
</evidence>
<keyword evidence="4 6" id="KW-0808">Transferase</keyword>
<dbReference type="AlphaFoldDB" id="A0A087ADX7"/>
<dbReference type="InterPro" id="IPR029044">
    <property type="entry name" value="Nucleotide-diphossugar_trans"/>
</dbReference>
<dbReference type="PANTHER" id="PTHR43179:SF12">
    <property type="entry name" value="GALACTOFURANOSYLTRANSFERASE GLFT2"/>
    <property type="match status" value="1"/>
</dbReference>
<evidence type="ECO:0000259" key="5">
    <source>
        <dbReference type="Pfam" id="PF00535"/>
    </source>
</evidence>
<dbReference type="eggNOG" id="COG1216">
    <property type="taxonomic scope" value="Bacteria"/>
</dbReference>
<feature type="domain" description="Glycosyltransferase 2-like" evidence="5">
    <location>
        <begin position="10"/>
        <end position="143"/>
    </location>
</feature>
<comment type="caution">
    <text evidence="6">The sequence shown here is derived from an EMBL/GenBank/DDBJ whole genome shotgun (WGS) entry which is preliminary data.</text>
</comment>
<dbReference type="EMBL" id="JGYU01000007">
    <property type="protein sequence ID" value="KFI56977.1"/>
    <property type="molecule type" value="Genomic_DNA"/>
</dbReference>
<dbReference type="STRING" id="35760.BCHO_0651"/>
<evidence type="ECO:0000256" key="3">
    <source>
        <dbReference type="ARBA" id="ARBA00022676"/>
    </source>
</evidence>
<dbReference type="Proteomes" id="UP000028995">
    <property type="component" value="Unassembled WGS sequence"/>
</dbReference>
<gene>
    <name evidence="6" type="ORF">BCHO_0651</name>
</gene>
<dbReference type="Pfam" id="PF00535">
    <property type="entry name" value="Glycos_transf_2"/>
    <property type="match status" value="1"/>
</dbReference>
<evidence type="ECO:0000256" key="2">
    <source>
        <dbReference type="ARBA" id="ARBA00006739"/>
    </source>
</evidence>
<organism evidence="6 7">
    <name type="scientific">Bifidobacterium choerinum</name>
    <dbReference type="NCBI Taxonomy" id="35760"/>
    <lineage>
        <taxon>Bacteria</taxon>
        <taxon>Bacillati</taxon>
        <taxon>Actinomycetota</taxon>
        <taxon>Actinomycetes</taxon>
        <taxon>Bifidobacteriales</taxon>
        <taxon>Bifidobacteriaceae</taxon>
        <taxon>Bifidobacterium</taxon>
    </lineage>
</organism>
<evidence type="ECO:0000256" key="4">
    <source>
        <dbReference type="ARBA" id="ARBA00022679"/>
    </source>
</evidence>
<name>A0A087ADX7_9BIFI</name>
<keyword evidence="7" id="KW-1185">Reference proteome</keyword>
<accession>A0A087ADX7</accession>
<dbReference type="Gene3D" id="3.90.550.10">
    <property type="entry name" value="Spore Coat Polysaccharide Biosynthesis Protein SpsA, Chain A"/>
    <property type="match status" value="1"/>
</dbReference>
<proteinExistence type="inferred from homology"/>
<comment type="pathway">
    <text evidence="1">Cell wall biogenesis; cell wall polysaccharide biosynthesis.</text>
</comment>
<reference evidence="6 7" key="1">
    <citation type="submission" date="2014-03" db="EMBL/GenBank/DDBJ databases">
        <title>Genomics of Bifidobacteria.</title>
        <authorList>
            <person name="Ventura M."/>
            <person name="Milani C."/>
            <person name="Lugli G.A."/>
        </authorList>
    </citation>
    <scope>NUCLEOTIDE SEQUENCE [LARGE SCALE GENOMIC DNA]</scope>
    <source>
        <strain evidence="6 7">LMG 10510</strain>
    </source>
</reference>
<sequence length="295" mass="33584">MATGMKITFVILHYLNFEETKACVDSIEALPTYGADVTIVIVDNGSGNGSYERFLDLPEKPHVHFLHNERNLGFANGMNTGYRYAREELGASAIALMNNDLVVKQRDFIEQLEMVAKRGYDVIGPDIVTMKTHTHTNPQVPEPNYRKSYLKYAAIRAAYAVMPGIYERVRGASTTAGDARWDASAELSKHEHEQVQLHGACLIFANRFVREETEALDGRTFLYHEEDLLFQYCMRKQYRILYTPKLKVTHAGGVSTGTAAGNERAKKRAILRHHMHSLRYVLEAEKKYGRYYPKC</sequence>
<dbReference type="InterPro" id="IPR001173">
    <property type="entry name" value="Glyco_trans_2-like"/>
</dbReference>
<evidence type="ECO:0000256" key="1">
    <source>
        <dbReference type="ARBA" id="ARBA00004776"/>
    </source>
</evidence>
<comment type="similarity">
    <text evidence="2">Belongs to the glycosyltransferase 2 family.</text>
</comment>